<evidence type="ECO:0000313" key="7">
    <source>
        <dbReference type="Proteomes" id="UP001191082"/>
    </source>
</evidence>
<dbReference type="EMBL" id="VCPC01000001">
    <property type="protein sequence ID" value="TMV14839.1"/>
    <property type="molecule type" value="Genomic_DNA"/>
</dbReference>
<accession>A0ABY2XCT9</accession>
<evidence type="ECO:0000256" key="1">
    <source>
        <dbReference type="ARBA" id="ARBA00004141"/>
    </source>
</evidence>
<protein>
    <submittedName>
        <fullName evidence="6">DoxX family membrane protein</fullName>
    </submittedName>
</protein>
<evidence type="ECO:0000256" key="3">
    <source>
        <dbReference type="ARBA" id="ARBA00022989"/>
    </source>
</evidence>
<keyword evidence="2 5" id="KW-0812">Transmembrane</keyword>
<gene>
    <name evidence="6" type="ORF">FGK64_02350</name>
</gene>
<keyword evidence="3 5" id="KW-1133">Transmembrane helix</keyword>
<comment type="subcellular location">
    <subcellularLocation>
        <location evidence="1">Membrane</location>
        <topology evidence="1">Multi-pass membrane protein</topology>
    </subcellularLocation>
</comment>
<keyword evidence="7" id="KW-1185">Reference proteome</keyword>
<evidence type="ECO:0000256" key="2">
    <source>
        <dbReference type="ARBA" id="ARBA00022692"/>
    </source>
</evidence>
<evidence type="ECO:0000313" key="6">
    <source>
        <dbReference type="EMBL" id="TMV14839.1"/>
    </source>
</evidence>
<keyword evidence="4 5" id="KW-0472">Membrane</keyword>
<dbReference type="InterPro" id="IPR032808">
    <property type="entry name" value="DoxX"/>
</dbReference>
<feature type="transmembrane region" description="Helical" evidence="5">
    <location>
        <begin position="97"/>
        <end position="122"/>
    </location>
</feature>
<dbReference type="Pfam" id="PF07681">
    <property type="entry name" value="DoxX"/>
    <property type="match status" value="1"/>
</dbReference>
<feature type="transmembrane region" description="Helical" evidence="5">
    <location>
        <begin position="157"/>
        <end position="176"/>
    </location>
</feature>
<sequence>MTALINMYLRFVHALDYRIAPILMPTLARFLFAAVLGLYYWNSALTKIGPDGAGLFKPSFNAFAQMFPKAAEAVSYDVTQATPFQQAVVLAGTWAEILLPVAIVIGLFTRFAAAGMIGFVVVQSLTDLIGHGALNDPKVLGAWFDMASDGVILDQRALWIVLLLVLVFRGAGPISADRLLMRRFNIY</sequence>
<dbReference type="Proteomes" id="UP001191082">
    <property type="component" value="Unassembled WGS sequence"/>
</dbReference>
<dbReference type="RefSeq" id="WP_138862192.1">
    <property type="nucleotide sequence ID" value="NZ_VCPC01000001.1"/>
</dbReference>
<evidence type="ECO:0000256" key="4">
    <source>
        <dbReference type="ARBA" id="ARBA00023136"/>
    </source>
</evidence>
<proteinExistence type="predicted"/>
<evidence type="ECO:0000256" key="5">
    <source>
        <dbReference type="SAM" id="Phobius"/>
    </source>
</evidence>
<organism evidence="6 7">
    <name type="scientific">Arenibacterium halophilum</name>
    <dbReference type="NCBI Taxonomy" id="2583821"/>
    <lineage>
        <taxon>Bacteria</taxon>
        <taxon>Pseudomonadati</taxon>
        <taxon>Pseudomonadota</taxon>
        <taxon>Alphaproteobacteria</taxon>
        <taxon>Rhodobacterales</taxon>
        <taxon>Paracoccaceae</taxon>
        <taxon>Arenibacterium</taxon>
    </lineage>
</organism>
<name>A0ABY2XCT9_9RHOB</name>
<reference evidence="6 7" key="1">
    <citation type="submission" date="2019-05" db="EMBL/GenBank/DDBJ databases">
        <title>Marivita sp. nov. isolated from sea sediment.</title>
        <authorList>
            <person name="Kim W."/>
        </authorList>
    </citation>
    <scope>NUCLEOTIDE SEQUENCE [LARGE SCALE GENOMIC DNA]</scope>
    <source>
        <strain evidence="6 7">CAU 1492</strain>
    </source>
</reference>
<comment type="caution">
    <text evidence="6">The sequence shown here is derived from an EMBL/GenBank/DDBJ whole genome shotgun (WGS) entry which is preliminary data.</text>
</comment>
<feature type="transmembrane region" description="Helical" evidence="5">
    <location>
        <begin position="20"/>
        <end position="41"/>
    </location>
</feature>